<dbReference type="Proteomes" id="UP001367508">
    <property type="component" value="Unassembled WGS sequence"/>
</dbReference>
<comment type="caution">
    <text evidence="1">The sequence shown here is derived from an EMBL/GenBank/DDBJ whole genome shotgun (WGS) entry which is preliminary data.</text>
</comment>
<dbReference type="EMBL" id="JAYMYQ010000001">
    <property type="protein sequence ID" value="KAK7361307.1"/>
    <property type="molecule type" value="Genomic_DNA"/>
</dbReference>
<evidence type="ECO:0000313" key="2">
    <source>
        <dbReference type="Proteomes" id="UP001367508"/>
    </source>
</evidence>
<organism evidence="1 2">
    <name type="scientific">Canavalia gladiata</name>
    <name type="common">Sword bean</name>
    <name type="synonym">Dolichos gladiatus</name>
    <dbReference type="NCBI Taxonomy" id="3824"/>
    <lineage>
        <taxon>Eukaryota</taxon>
        <taxon>Viridiplantae</taxon>
        <taxon>Streptophyta</taxon>
        <taxon>Embryophyta</taxon>
        <taxon>Tracheophyta</taxon>
        <taxon>Spermatophyta</taxon>
        <taxon>Magnoliopsida</taxon>
        <taxon>eudicotyledons</taxon>
        <taxon>Gunneridae</taxon>
        <taxon>Pentapetalae</taxon>
        <taxon>rosids</taxon>
        <taxon>fabids</taxon>
        <taxon>Fabales</taxon>
        <taxon>Fabaceae</taxon>
        <taxon>Papilionoideae</taxon>
        <taxon>50 kb inversion clade</taxon>
        <taxon>NPAAA clade</taxon>
        <taxon>indigoferoid/millettioid clade</taxon>
        <taxon>Phaseoleae</taxon>
        <taxon>Canavalia</taxon>
    </lineage>
</organism>
<keyword evidence="2" id="KW-1185">Reference proteome</keyword>
<protein>
    <submittedName>
        <fullName evidence="1">Uncharacterized protein</fullName>
    </submittedName>
</protein>
<evidence type="ECO:0000313" key="1">
    <source>
        <dbReference type="EMBL" id="KAK7361307.1"/>
    </source>
</evidence>
<sequence>MGTQNHLLYENLQQQPVSKNRGASKNVPLHTTPSIMGHFPCSLLVQCSAWGPIGCAFFDSLHRYIQKLYNTVKVLLYSYSSFWKGDSWVRSYKIGRWSSIRWIRHTMEMAVTSQFCFGIIAGSRIMNVCMPPRVIYLKPDGITPQCLHKGPSSMHT</sequence>
<proteinExistence type="predicted"/>
<reference evidence="1 2" key="1">
    <citation type="submission" date="2024-01" db="EMBL/GenBank/DDBJ databases">
        <title>The genomes of 5 underutilized Papilionoideae crops provide insights into root nodulation and disease resistanc.</title>
        <authorList>
            <person name="Jiang F."/>
        </authorList>
    </citation>
    <scope>NUCLEOTIDE SEQUENCE [LARGE SCALE GENOMIC DNA]</scope>
    <source>
        <strain evidence="1">LVBAO_FW01</strain>
        <tissue evidence="1">Leaves</tissue>
    </source>
</reference>
<name>A0AAN9R6R9_CANGL</name>
<dbReference type="AlphaFoldDB" id="A0AAN9R6R9"/>
<gene>
    <name evidence="1" type="ORF">VNO77_03357</name>
</gene>
<accession>A0AAN9R6R9</accession>